<evidence type="ECO:0000313" key="2">
    <source>
        <dbReference type="Proteomes" id="UP000182987"/>
    </source>
</evidence>
<dbReference type="EMBL" id="CP017480">
    <property type="protein sequence ID" value="APG03896.1"/>
    <property type="molecule type" value="Genomic_DNA"/>
</dbReference>
<name>A0A0G9H702_9GAMM</name>
<organism evidence="1 2">
    <name type="scientific">Luteibacter rhizovicinus DSM 16549</name>
    <dbReference type="NCBI Taxonomy" id="1440763"/>
    <lineage>
        <taxon>Bacteria</taxon>
        <taxon>Pseudomonadati</taxon>
        <taxon>Pseudomonadota</taxon>
        <taxon>Gammaproteobacteria</taxon>
        <taxon>Lysobacterales</taxon>
        <taxon>Rhodanobacteraceae</taxon>
        <taxon>Luteibacter</taxon>
    </lineage>
</organism>
<dbReference type="PATRIC" id="fig|1440763.5.peg.4017"/>
<reference evidence="2" key="1">
    <citation type="submission" date="2016-09" db="EMBL/GenBank/DDBJ databases">
        <authorList>
            <person name="Lysoe E."/>
        </authorList>
    </citation>
    <scope>NUCLEOTIDE SEQUENCE [LARGE SCALE GENOMIC DNA]</scope>
    <source>
        <strain evidence="2">LJ96T</strain>
    </source>
</reference>
<dbReference type="KEGG" id="lrz:BJI69_08245"/>
<gene>
    <name evidence="1" type="ORF">BJI69_08245</name>
</gene>
<dbReference type="Proteomes" id="UP000182987">
    <property type="component" value="Chromosome"/>
</dbReference>
<evidence type="ECO:0000313" key="1">
    <source>
        <dbReference type="EMBL" id="APG03896.1"/>
    </source>
</evidence>
<sequence>MTARQIVAVGLRLFALSLCMGAIDMFWRAAALYNMAAAWGSPLWFGVPLVALFLVGAAVIWIMSGPLSRWLISGLGKMEATKPSTIDLLAVGCMLMGLWWLKESLIPFVRLWLNALELAPARGVSAFVWLGSEGKVGVAMYILQIVASGCLVRCAYPLARWLLRQAQASEASTSPIEP</sequence>
<proteinExistence type="predicted"/>
<accession>A0A0G9H702</accession>
<protein>
    <submittedName>
        <fullName evidence="1">Uncharacterized protein</fullName>
    </submittedName>
</protein>
<keyword evidence="2" id="KW-1185">Reference proteome</keyword>
<dbReference type="AlphaFoldDB" id="A0A0G9H702"/>
<dbReference type="STRING" id="1440763.BJI69_08245"/>